<feature type="transmembrane region" description="Helical" evidence="6">
    <location>
        <begin position="97"/>
        <end position="112"/>
    </location>
</feature>
<feature type="transmembrane region" description="Helical" evidence="6">
    <location>
        <begin position="177"/>
        <end position="198"/>
    </location>
</feature>
<evidence type="ECO:0000256" key="2">
    <source>
        <dbReference type="ARBA" id="ARBA00022692"/>
    </source>
</evidence>
<dbReference type="Gene3D" id="1.20.1070.10">
    <property type="entry name" value="Rhodopsin 7-helix transmembrane proteins"/>
    <property type="match status" value="1"/>
</dbReference>
<protein>
    <recommendedName>
        <fullName evidence="7">G-protein coupled receptors family 2 profile 2 domain-containing protein</fullName>
    </recommendedName>
</protein>
<dbReference type="GO" id="GO:0004930">
    <property type="term" value="F:G protein-coupled receptor activity"/>
    <property type="evidence" value="ECO:0007669"/>
    <property type="project" value="InterPro"/>
</dbReference>
<keyword evidence="4 6" id="KW-0472">Membrane</keyword>
<feature type="region of interest" description="Disordered" evidence="5">
    <location>
        <begin position="498"/>
        <end position="545"/>
    </location>
</feature>
<dbReference type="PROSITE" id="PS50261">
    <property type="entry name" value="G_PROTEIN_RECEP_F2_4"/>
    <property type="match status" value="1"/>
</dbReference>
<dbReference type="SUPFAM" id="SSF81321">
    <property type="entry name" value="Family A G protein-coupled receptor-like"/>
    <property type="match status" value="1"/>
</dbReference>
<feature type="compositionally biased region" description="Basic and acidic residues" evidence="5">
    <location>
        <begin position="522"/>
        <end position="536"/>
    </location>
</feature>
<dbReference type="PANTHER" id="PTHR23112">
    <property type="entry name" value="G PROTEIN-COUPLED RECEPTOR 157-RELATED"/>
    <property type="match status" value="1"/>
</dbReference>
<evidence type="ECO:0000313" key="9">
    <source>
        <dbReference type="Proteomes" id="UP001275084"/>
    </source>
</evidence>
<accession>A0AAJ0HI44</accession>
<dbReference type="Proteomes" id="UP001275084">
    <property type="component" value="Unassembled WGS sequence"/>
</dbReference>
<feature type="transmembrane region" description="Helical" evidence="6">
    <location>
        <begin position="50"/>
        <end position="70"/>
    </location>
</feature>
<name>A0AAJ0HI44_9PEZI</name>
<feature type="transmembrane region" description="Helical" evidence="6">
    <location>
        <begin position="353"/>
        <end position="371"/>
    </location>
</feature>
<reference evidence="8" key="2">
    <citation type="submission" date="2023-06" db="EMBL/GenBank/DDBJ databases">
        <authorList>
            <consortium name="Lawrence Berkeley National Laboratory"/>
            <person name="Haridas S."/>
            <person name="Hensen N."/>
            <person name="Bonometti L."/>
            <person name="Westerberg I."/>
            <person name="Brannstrom I.O."/>
            <person name="Guillou S."/>
            <person name="Cros-Aarteil S."/>
            <person name="Calhoun S."/>
            <person name="Kuo A."/>
            <person name="Mondo S."/>
            <person name="Pangilinan J."/>
            <person name="Riley R."/>
            <person name="Labutti K."/>
            <person name="Andreopoulos B."/>
            <person name="Lipzen A."/>
            <person name="Chen C."/>
            <person name="Yanf M."/>
            <person name="Daum C."/>
            <person name="Ng V."/>
            <person name="Clum A."/>
            <person name="Steindorff A."/>
            <person name="Ohm R."/>
            <person name="Martin F."/>
            <person name="Silar P."/>
            <person name="Natvig D."/>
            <person name="Lalanne C."/>
            <person name="Gautier V."/>
            <person name="Ament-Velasquez S.L."/>
            <person name="Kruys A."/>
            <person name="Hutchinson M.I."/>
            <person name="Powell A.J."/>
            <person name="Barry K."/>
            <person name="Miller A.N."/>
            <person name="Grigoriev I.V."/>
            <person name="Debuchy R."/>
            <person name="Gladieux P."/>
            <person name="Thoren M.H."/>
            <person name="Johannesson H."/>
        </authorList>
    </citation>
    <scope>NUCLEOTIDE SEQUENCE</scope>
    <source>
        <strain evidence="8">CBS 955.72</strain>
    </source>
</reference>
<evidence type="ECO:0000256" key="6">
    <source>
        <dbReference type="SAM" id="Phobius"/>
    </source>
</evidence>
<proteinExistence type="predicted"/>
<feature type="transmembrane region" description="Helical" evidence="6">
    <location>
        <begin position="124"/>
        <end position="146"/>
    </location>
</feature>
<reference evidence="8" key="1">
    <citation type="journal article" date="2023" name="Mol. Phylogenet. Evol.">
        <title>Genome-scale phylogeny and comparative genomics of the fungal order Sordariales.</title>
        <authorList>
            <person name="Hensen N."/>
            <person name="Bonometti L."/>
            <person name="Westerberg I."/>
            <person name="Brannstrom I.O."/>
            <person name="Guillou S."/>
            <person name="Cros-Aarteil S."/>
            <person name="Calhoun S."/>
            <person name="Haridas S."/>
            <person name="Kuo A."/>
            <person name="Mondo S."/>
            <person name="Pangilinan J."/>
            <person name="Riley R."/>
            <person name="LaButti K."/>
            <person name="Andreopoulos B."/>
            <person name="Lipzen A."/>
            <person name="Chen C."/>
            <person name="Yan M."/>
            <person name="Daum C."/>
            <person name="Ng V."/>
            <person name="Clum A."/>
            <person name="Steindorff A."/>
            <person name="Ohm R.A."/>
            <person name="Martin F."/>
            <person name="Silar P."/>
            <person name="Natvig D.O."/>
            <person name="Lalanne C."/>
            <person name="Gautier V."/>
            <person name="Ament-Velasquez S.L."/>
            <person name="Kruys A."/>
            <person name="Hutchinson M.I."/>
            <person name="Powell A.J."/>
            <person name="Barry K."/>
            <person name="Miller A.N."/>
            <person name="Grigoriev I.V."/>
            <person name="Debuchy R."/>
            <person name="Gladieux P."/>
            <person name="Hiltunen Thoren M."/>
            <person name="Johannesson H."/>
        </authorList>
    </citation>
    <scope>NUCLEOTIDE SEQUENCE</scope>
    <source>
        <strain evidence="8">CBS 955.72</strain>
    </source>
</reference>
<dbReference type="InterPro" id="IPR017981">
    <property type="entry name" value="GPCR_2-like_7TM"/>
</dbReference>
<organism evidence="8 9">
    <name type="scientific">Lasiosphaeria hispida</name>
    <dbReference type="NCBI Taxonomy" id="260671"/>
    <lineage>
        <taxon>Eukaryota</taxon>
        <taxon>Fungi</taxon>
        <taxon>Dikarya</taxon>
        <taxon>Ascomycota</taxon>
        <taxon>Pezizomycotina</taxon>
        <taxon>Sordariomycetes</taxon>
        <taxon>Sordariomycetidae</taxon>
        <taxon>Sordariales</taxon>
        <taxon>Lasiosphaeriaceae</taxon>
        <taxon>Lasiosphaeria</taxon>
    </lineage>
</organism>
<dbReference type="GO" id="GO:0007166">
    <property type="term" value="P:cell surface receptor signaling pathway"/>
    <property type="evidence" value="ECO:0007669"/>
    <property type="project" value="InterPro"/>
</dbReference>
<feature type="transmembrane region" description="Helical" evidence="6">
    <location>
        <begin position="391"/>
        <end position="416"/>
    </location>
</feature>
<dbReference type="PANTHER" id="PTHR23112:SF0">
    <property type="entry name" value="TRANSMEMBRANE PROTEIN 116"/>
    <property type="match status" value="1"/>
</dbReference>
<evidence type="ECO:0000256" key="1">
    <source>
        <dbReference type="ARBA" id="ARBA00004141"/>
    </source>
</evidence>
<evidence type="ECO:0000313" key="8">
    <source>
        <dbReference type="EMBL" id="KAK3352849.1"/>
    </source>
</evidence>
<dbReference type="Pfam" id="PF00002">
    <property type="entry name" value="7tm_2"/>
    <property type="match status" value="1"/>
</dbReference>
<keyword evidence="3 6" id="KW-1133">Transmembrane helix</keyword>
<evidence type="ECO:0000256" key="4">
    <source>
        <dbReference type="ARBA" id="ARBA00023136"/>
    </source>
</evidence>
<gene>
    <name evidence="8" type="ORF">B0T25DRAFT_195271</name>
</gene>
<dbReference type="AlphaFoldDB" id="A0AAJ0HI44"/>
<keyword evidence="2 6" id="KW-0812">Transmembrane</keyword>
<dbReference type="GO" id="GO:0007189">
    <property type="term" value="P:adenylate cyclase-activating G protein-coupled receptor signaling pathway"/>
    <property type="evidence" value="ECO:0007669"/>
    <property type="project" value="TreeGrafter"/>
</dbReference>
<dbReference type="EMBL" id="JAUIQD010000004">
    <property type="protein sequence ID" value="KAK3352849.1"/>
    <property type="molecule type" value="Genomic_DNA"/>
</dbReference>
<comment type="subcellular location">
    <subcellularLocation>
        <location evidence="1">Membrane</location>
        <topology evidence="1">Multi-pass membrane protein</topology>
    </subcellularLocation>
</comment>
<feature type="region of interest" description="Disordered" evidence="5">
    <location>
        <begin position="282"/>
        <end position="307"/>
    </location>
</feature>
<evidence type="ECO:0000256" key="5">
    <source>
        <dbReference type="SAM" id="MobiDB-lite"/>
    </source>
</evidence>
<dbReference type="GO" id="GO:0005886">
    <property type="term" value="C:plasma membrane"/>
    <property type="evidence" value="ECO:0007669"/>
    <property type="project" value="TreeGrafter"/>
</dbReference>
<dbReference type="InterPro" id="IPR000832">
    <property type="entry name" value="GPCR_2_secretin-like"/>
</dbReference>
<comment type="caution">
    <text evidence="8">The sequence shown here is derived from an EMBL/GenBank/DDBJ whole genome shotgun (WGS) entry which is preliminary data.</text>
</comment>
<sequence>MTDVSTMFNDDQIRTLVILERFGGSLSLFCVLLIFISYFLFPRLRTVPNTFLVFASVANAGAAIACIIAYDGIWQGQASPLCQVQGFLFQMFLQSDTWWSLAMAINVLFVFVKGANPRTIRKWGWLYCLICYGGPFGIALACLLITDPDKTLVYGNAGTWCWISDDWNSSRIYSSYMLVWLSIFASLTIYMGIGIYIFRTRSNLRQVSGSGSHVRGTFEHPALSESIPERKSAISMSDWPLSPGSGGVLFGPAFAEFLTEEYLTSHNRQTSSTSAPFLTSSYVTRPNHAHSPTRSPDPSNGHSRYPSSNGGGLTPFLLASAPGRSPSPAPIKRSFSGRASLKRFALEDPVKRAYLRTATLFALSVLVTWVPSSIHRVHGVVYGTPPYGYNVATAAVLPLQGVWNAIIFFITSWTVLRESVADAALLTGRDVKPQLQEEPRKIGVGRNGRSVYSMWRDAEPAGERSIGLGISWRNNKESKPQRGSWDFLDIGMGENLSQSRHASYGGSAPSQMGYRESTSRNTHRDSPSQNSDRENTGKGCPPGMI</sequence>
<keyword evidence="9" id="KW-1185">Reference proteome</keyword>
<feature type="transmembrane region" description="Helical" evidence="6">
    <location>
        <begin position="22"/>
        <end position="41"/>
    </location>
</feature>
<evidence type="ECO:0000259" key="7">
    <source>
        <dbReference type="PROSITE" id="PS50261"/>
    </source>
</evidence>
<feature type="domain" description="G-protein coupled receptors family 2 profile 2" evidence="7">
    <location>
        <begin position="16"/>
        <end position="198"/>
    </location>
</feature>
<evidence type="ECO:0000256" key="3">
    <source>
        <dbReference type="ARBA" id="ARBA00022989"/>
    </source>
</evidence>